<gene>
    <name evidence="1" type="ORF">CK203_074448</name>
</gene>
<sequence length="50" mass="5907">MRTRAGRFKCNMCCTRTLKEQILQMRPMAIKLYCSDKFPCQGIVMPQIYC</sequence>
<name>A0A438EH18_VITVI</name>
<organism evidence="1 2">
    <name type="scientific">Vitis vinifera</name>
    <name type="common">Grape</name>
    <dbReference type="NCBI Taxonomy" id="29760"/>
    <lineage>
        <taxon>Eukaryota</taxon>
        <taxon>Viridiplantae</taxon>
        <taxon>Streptophyta</taxon>
        <taxon>Embryophyta</taxon>
        <taxon>Tracheophyta</taxon>
        <taxon>Spermatophyta</taxon>
        <taxon>Magnoliopsida</taxon>
        <taxon>eudicotyledons</taxon>
        <taxon>Gunneridae</taxon>
        <taxon>Pentapetalae</taxon>
        <taxon>rosids</taxon>
        <taxon>Vitales</taxon>
        <taxon>Vitaceae</taxon>
        <taxon>Viteae</taxon>
        <taxon>Vitis</taxon>
    </lineage>
</organism>
<reference evidence="1 2" key="1">
    <citation type="journal article" date="2018" name="PLoS Genet.">
        <title>Population sequencing reveals clonal diversity and ancestral inbreeding in the grapevine cultivar Chardonnay.</title>
        <authorList>
            <person name="Roach M.J."/>
            <person name="Johnson D.L."/>
            <person name="Bohlmann J."/>
            <person name="van Vuuren H.J."/>
            <person name="Jones S.J."/>
            <person name="Pretorius I.S."/>
            <person name="Schmidt S.A."/>
            <person name="Borneman A.R."/>
        </authorList>
    </citation>
    <scope>NUCLEOTIDE SEQUENCE [LARGE SCALE GENOMIC DNA]</scope>
    <source>
        <strain evidence="2">cv. Chardonnay</strain>
        <tissue evidence="1">Leaf</tissue>
    </source>
</reference>
<evidence type="ECO:0000313" key="2">
    <source>
        <dbReference type="Proteomes" id="UP000288805"/>
    </source>
</evidence>
<proteinExistence type="predicted"/>
<dbReference type="AlphaFoldDB" id="A0A438EH18"/>
<dbReference type="Proteomes" id="UP000288805">
    <property type="component" value="Unassembled WGS sequence"/>
</dbReference>
<accession>A0A438EH18</accession>
<evidence type="ECO:0000313" key="1">
    <source>
        <dbReference type="EMBL" id="RVW46965.1"/>
    </source>
</evidence>
<dbReference type="EMBL" id="QGNW01001296">
    <property type="protein sequence ID" value="RVW46965.1"/>
    <property type="molecule type" value="Genomic_DNA"/>
</dbReference>
<protein>
    <submittedName>
        <fullName evidence="1">Uncharacterized protein</fullName>
    </submittedName>
</protein>
<comment type="caution">
    <text evidence="1">The sequence shown here is derived from an EMBL/GenBank/DDBJ whole genome shotgun (WGS) entry which is preliminary data.</text>
</comment>